<dbReference type="RefSeq" id="WP_380604153.1">
    <property type="nucleotide sequence ID" value="NZ_JBHSDU010000015.1"/>
</dbReference>
<dbReference type="CDD" id="cd02234">
    <property type="entry name" value="cupin_BLR7677-like"/>
    <property type="match status" value="1"/>
</dbReference>
<protein>
    <submittedName>
        <fullName evidence="3">Cupin domain-containing protein</fullName>
    </submittedName>
</protein>
<dbReference type="Proteomes" id="UP001595904">
    <property type="component" value="Unassembled WGS sequence"/>
</dbReference>
<reference evidence="4" key="1">
    <citation type="journal article" date="2019" name="Int. J. Syst. Evol. Microbiol.">
        <title>The Global Catalogue of Microorganisms (GCM) 10K type strain sequencing project: providing services to taxonomists for standard genome sequencing and annotation.</title>
        <authorList>
            <consortium name="The Broad Institute Genomics Platform"/>
            <consortium name="The Broad Institute Genome Sequencing Center for Infectious Disease"/>
            <person name="Wu L."/>
            <person name="Ma J."/>
        </authorList>
    </citation>
    <scope>NUCLEOTIDE SEQUENCE [LARGE SCALE GENOMIC DNA]</scope>
    <source>
        <strain evidence="4">CGMCC 1.10759</strain>
    </source>
</reference>
<dbReference type="PANTHER" id="PTHR38599:SF1">
    <property type="entry name" value="CUPIN DOMAIN PROTEIN (AFU_ORTHOLOGUE AFUA_3G13620)"/>
    <property type="match status" value="1"/>
</dbReference>
<evidence type="ECO:0000313" key="3">
    <source>
        <dbReference type="EMBL" id="MFC4313649.1"/>
    </source>
</evidence>
<dbReference type="SUPFAM" id="SSF51182">
    <property type="entry name" value="RmlC-like cupins"/>
    <property type="match status" value="1"/>
</dbReference>
<feature type="domain" description="Cupin type-2" evidence="2">
    <location>
        <begin position="50"/>
        <end position="118"/>
    </location>
</feature>
<dbReference type="InterPro" id="IPR014710">
    <property type="entry name" value="RmlC-like_jellyroll"/>
</dbReference>
<dbReference type="Gene3D" id="2.60.120.10">
    <property type="entry name" value="Jelly Rolls"/>
    <property type="match status" value="1"/>
</dbReference>
<keyword evidence="1" id="KW-0732">Signal</keyword>
<organism evidence="3 4">
    <name type="scientific">Steroidobacter flavus</name>
    <dbReference type="NCBI Taxonomy" id="1842136"/>
    <lineage>
        <taxon>Bacteria</taxon>
        <taxon>Pseudomonadati</taxon>
        <taxon>Pseudomonadota</taxon>
        <taxon>Gammaproteobacteria</taxon>
        <taxon>Steroidobacterales</taxon>
        <taxon>Steroidobacteraceae</taxon>
        <taxon>Steroidobacter</taxon>
    </lineage>
</organism>
<dbReference type="InterPro" id="IPR011051">
    <property type="entry name" value="RmlC_Cupin_sf"/>
</dbReference>
<sequence length="134" mass="14288">MFVSKKLVPAIALACSLASSAFAGEDAIVTDLMTKPMPESPGKELLMINVVYPPGAIDPVHRHDAHAMVYVVEGTIIMGVKGGKEVTLNPGDTFYEGPNDLHTVGRNASKTKPAKFIVFLVKKQNAPVLTIATE</sequence>
<dbReference type="PANTHER" id="PTHR38599">
    <property type="entry name" value="CUPIN DOMAIN PROTEIN (AFU_ORTHOLOGUE AFUA_3G13620)"/>
    <property type="match status" value="1"/>
</dbReference>
<dbReference type="EMBL" id="JBHSDU010000015">
    <property type="protein sequence ID" value="MFC4313649.1"/>
    <property type="molecule type" value="Genomic_DNA"/>
</dbReference>
<dbReference type="InterPro" id="IPR013096">
    <property type="entry name" value="Cupin_2"/>
</dbReference>
<accession>A0ABV8T4K8</accession>
<keyword evidence="4" id="KW-1185">Reference proteome</keyword>
<gene>
    <name evidence="3" type="ORF">ACFPN2_31540</name>
</gene>
<evidence type="ECO:0000313" key="4">
    <source>
        <dbReference type="Proteomes" id="UP001595904"/>
    </source>
</evidence>
<feature type="signal peptide" evidence="1">
    <location>
        <begin position="1"/>
        <end position="23"/>
    </location>
</feature>
<proteinExistence type="predicted"/>
<feature type="chain" id="PRO_5045849215" evidence="1">
    <location>
        <begin position="24"/>
        <end position="134"/>
    </location>
</feature>
<evidence type="ECO:0000256" key="1">
    <source>
        <dbReference type="SAM" id="SignalP"/>
    </source>
</evidence>
<name>A0ABV8T4K8_9GAMM</name>
<evidence type="ECO:0000259" key="2">
    <source>
        <dbReference type="Pfam" id="PF07883"/>
    </source>
</evidence>
<comment type="caution">
    <text evidence="3">The sequence shown here is derived from an EMBL/GenBank/DDBJ whole genome shotgun (WGS) entry which is preliminary data.</text>
</comment>
<dbReference type="Pfam" id="PF07883">
    <property type="entry name" value="Cupin_2"/>
    <property type="match status" value="1"/>
</dbReference>